<sequence>MHSAEDFDSRHESGLQRTVWRQHQPHALLLTLQGQRRSQGSADRAQGTCQGQLSCKLIIGEPLCIDLPAGRQNSQRYRQVKAA</sequence>
<evidence type="ECO:0000313" key="1">
    <source>
        <dbReference type="EMBL" id="MPN58702.1"/>
    </source>
</evidence>
<accession>A0A645J6F7</accession>
<organism evidence="1">
    <name type="scientific">bioreactor metagenome</name>
    <dbReference type="NCBI Taxonomy" id="1076179"/>
    <lineage>
        <taxon>unclassified sequences</taxon>
        <taxon>metagenomes</taxon>
        <taxon>ecological metagenomes</taxon>
    </lineage>
</organism>
<reference evidence="1" key="1">
    <citation type="submission" date="2019-08" db="EMBL/GenBank/DDBJ databases">
        <authorList>
            <person name="Kucharzyk K."/>
            <person name="Murdoch R.W."/>
            <person name="Higgins S."/>
            <person name="Loffler F."/>
        </authorList>
    </citation>
    <scope>NUCLEOTIDE SEQUENCE</scope>
</reference>
<dbReference type="AlphaFoldDB" id="A0A645J6F7"/>
<dbReference type="EMBL" id="VSSQ01131765">
    <property type="protein sequence ID" value="MPN58702.1"/>
    <property type="molecule type" value="Genomic_DNA"/>
</dbReference>
<comment type="caution">
    <text evidence="1">The sequence shown here is derived from an EMBL/GenBank/DDBJ whole genome shotgun (WGS) entry which is preliminary data.</text>
</comment>
<proteinExistence type="predicted"/>
<gene>
    <name evidence="1" type="ORF">SDC9_206413</name>
</gene>
<protein>
    <submittedName>
        <fullName evidence="1">Uncharacterized protein</fullName>
    </submittedName>
</protein>
<name>A0A645J6F7_9ZZZZ</name>